<protein>
    <recommendedName>
        <fullName evidence="3">SSD domain-containing protein</fullName>
    </recommendedName>
</protein>
<keyword evidence="2" id="KW-0472">Membrane</keyword>
<feature type="transmembrane region" description="Helical" evidence="2">
    <location>
        <begin position="518"/>
        <end position="542"/>
    </location>
</feature>
<reference evidence="4" key="1">
    <citation type="journal article" date="2016" name="Sci. Rep.">
        <title>Molecular characterization of firefly nuptial gifts: a multi-omics approach sheds light on postcopulatory sexual selection.</title>
        <authorList>
            <person name="Al-Wathiqui N."/>
            <person name="Fallon T.R."/>
            <person name="South A."/>
            <person name="Weng J.K."/>
            <person name="Lewis S.M."/>
        </authorList>
    </citation>
    <scope>NUCLEOTIDE SEQUENCE</scope>
</reference>
<dbReference type="GO" id="GO:0016020">
    <property type="term" value="C:membrane"/>
    <property type="evidence" value="ECO:0007669"/>
    <property type="project" value="TreeGrafter"/>
</dbReference>
<evidence type="ECO:0000259" key="3">
    <source>
        <dbReference type="PROSITE" id="PS50156"/>
    </source>
</evidence>
<dbReference type="AlphaFoldDB" id="A0A1Y1JZP0"/>
<accession>A0A1Y1JZP0</accession>
<feature type="transmembrane region" description="Helical" evidence="2">
    <location>
        <begin position="424"/>
        <end position="444"/>
    </location>
</feature>
<feature type="transmembrane region" description="Helical" evidence="2">
    <location>
        <begin position="831"/>
        <end position="857"/>
    </location>
</feature>
<organism evidence="4">
    <name type="scientific">Photinus pyralis</name>
    <name type="common">Common eastern firefly</name>
    <name type="synonym">Lampyris pyralis</name>
    <dbReference type="NCBI Taxonomy" id="7054"/>
    <lineage>
        <taxon>Eukaryota</taxon>
        <taxon>Metazoa</taxon>
        <taxon>Ecdysozoa</taxon>
        <taxon>Arthropoda</taxon>
        <taxon>Hexapoda</taxon>
        <taxon>Insecta</taxon>
        <taxon>Pterygota</taxon>
        <taxon>Neoptera</taxon>
        <taxon>Endopterygota</taxon>
        <taxon>Coleoptera</taxon>
        <taxon>Polyphaga</taxon>
        <taxon>Elateriformia</taxon>
        <taxon>Elateroidea</taxon>
        <taxon>Lampyridae</taxon>
        <taxon>Lampyrinae</taxon>
        <taxon>Photinus</taxon>
    </lineage>
</organism>
<feature type="transmembrane region" description="Helical" evidence="2">
    <location>
        <begin position="788"/>
        <end position="811"/>
    </location>
</feature>
<dbReference type="PANTHER" id="PTHR10796">
    <property type="entry name" value="PATCHED-RELATED"/>
    <property type="match status" value="1"/>
</dbReference>
<feature type="transmembrane region" description="Helical" evidence="2">
    <location>
        <begin position="748"/>
        <end position="776"/>
    </location>
</feature>
<dbReference type="SUPFAM" id="SSF82866">
    <property type="entry name" value="Multidrug efflux transporter AcrB transmembrane domain"/>
    <property type="match status" value="2"/>
</dbReference>
<evidence type="ECO:0000313" key="4">
    <source>
        <dbReference type="EMBL" id="JAV52486.1"/>
    </source>
</evidence>
<proteinExistence type="inferred from homology"/>
<dbReference type="InterPro" id="IPR000731">
    <property type="entry name" value="SSD"/>
</dbReference>
<dbReference type="Pfam" id="PF12349">
    <property type="entry name" value="Sterol-sensing"/>
    <property type="match status" value="1"/>
</dbReference>
<dbReference type="InterPro" id="IPR051697">
    <property type="entry name" value="Patched_domain-protein"/>
</dbReference>
<feature type="transmembrane region" description="Helical" evidence="2">
    <location>
        <begin position="869"/>
        <end position="892"/>
    </location>
</feature>
<feature type="domain" description="SSD" evidence="3">
    <location>
        <begin position="320"/>
        <end position="479"/>
    </location>
</feature>
<dbReference type="PROSITE" id="PS50156">
    <property type="entry name" value="SSD"/>
    <property type="match status" value="1"/>
</dbReference>
<comment type="similarity">
    <text evidence="1">Belongs to the patched family.</text>
</comment>
<dbReference type="PANTHER" id="PTHR10796:SF130">
    <property type="entry name" value="PATCHED DOMAIN-CONTAINING PROTEIN 3-LIKE PROTEIN"/>
    <property type="match status" value="1"/>
</dbReference>
<feature type="transmembrane region" description="Helical" evidence="2">
    <location>
        <begin position="39"/>
        <end position="57"/>
    </location>
</feature>
<evidence type="ECO:0000256" key="1">
    <source>
        <dbReference type="ARBA" id="ARBA00005585"/>
    </source>
</evidence>
<feature type="transmembrane region" description="Helical" evidence="2">
    <location>
        <begin position="456"/>
        <end position="479"/>
    </location>
</feature>
<dbReference type="Gene3D" id="1.20.1640.10">
    <property type="entry name" value="Multidrug efflux transporter AcrB transmembrane domain"/>
    <property type="match status" value="2"/>
</dbReference>
<dbReference type="InterPro" id="IPR053958">
    <property type="entry name" value="HMGCR/SNAP/NPC1-like_SSD"/>
</dbReference>
<keyword evidence="2" id="KW-0812">Transmembrane</keyword>
<dbReference type="EMBL" id="GEZM01101581">
    <property type="protein sequence ID" value="JAV52486.1"/>
    <property type="molecule type" value="Transcribed_RNA"/>
</dbReference>
<keyword evidence="2" id="KW-1133">Transmembrane helix</keyword>
<name>A0A1Y1JZP0_PHOPY</name>
<feature type="transmembrane region" description="Helical" evidence="2">
    <location>
        <begin position="321"/>
        <end position="339"/>
    </location>
</feature>
<evidence type="ECO:0000256" key="2">
    <source>
        <dbReference type="SAM" id="Phobius"/>
    </source>
</evidence>
<feature type="transmembrane region" description="Helical" evidence="2">
    <location>
        <begin position="351"/>
        <end position="377"/>
    </location>
</feature>
<sequence>MSEKIPTNVKWYDKFSYSIVTFTEYFFYNLGFKVASKPWTTIGICWLIVILSAFGFFRFHQEKNPMKLWVPAQSDFYHDTNWLMSKFQNGFRLESVLFEAPDVLTPEVLKEILGVDRKIKSIVTSDGVTWEDICFKIPEVDSSLEFLYTSKSKNGTMEIFDPSVYLSTSTYCKLLESFDNVCFERNLLQLWNFDERKLNKLTKQDILDKIDKYKIDPILGNLKNYEDLLGGIVRNETGHIVSATSLHTLYMAYVNFSAVDMDQAGNMAGTADWASLDTLEWENGFNALLEDITKNGTDLGIYYSAARSFGDLTAQSMFQDMDILVIGVGIMIFYVQFVISKFNCVEARFVLGYMGLLSVGMAFIVGCGFCSLVGISYGPVHTSLPFLLMGLGVDDMFVITACWEELVSESKLSLEQRIGYMLKHAGVSITVTTLTDVMAFLIGSSTILPSLQSYCLFAAAGVFMTFVFVITFFIACFTLDQKRIYANRNGALFCYTHKNHVKNECSQRKISNSVFRFIYSKIIFTLPGKIIVILTTVIYLGFSIESTIKLEQRFDPQWFIPQSTHLHTYLKKRIEHYPTAGHEAGVYFGSLNYSSEIHNIRNIVRSLEDSPDIIENLQSWVDPFRDYVKTNFKKDMFKETLSNSEFNLFLSKFLFSPNGARFQANFRFTHDLECGIPTTSITMSSVNFRLRHFDGSKQYLPAMHRATEIAKNNNFTSGDRFATVWSKIFATWVTDELIDVEVLRNLQLALLCVMICTVVLVANLQICFWIFICVLLTMVNVCGFMQRWGITLDMVSCIALELAIGLCVDYASHIGHTFLTIQEGSLEERSLRTVVSIGSAVLYGAFSTFIGVSMLSFSQAYTFQVFFKIFSLVVLFGMFHGVVLLPVILSFVGPKPYFAHKLISQSNDVI</sequence>